<dbReference type="SUPFAM" id="SSF48208">
    <property type="entry name" value="Six-hairpin glycosidases"/>
    <property type="match status" value="1"/>
</dbReference>
<dbReference type="EMBL" id="JAQMPX010000058">
    <property type="protein sequence ID" value="MDB9138533.1"/>
    <property type="molecule type" value="Genomic_DNA"/>
</dbReference>
<dbReference type="InterPro" id="IPR054491">
    <property type="entry name" value="MGH1-like_GH"/>
</dbReference>
<proteinExistence type="predicted"/>
<dbReference type="InterPro" id="IPR008928">
    <property type="entry name" value="6-hairpin_glycosidase_sf"/>
</dbReference>
<sequence length="291" mass="33238">MAACEQNTFDSNYGLFTGPSVFNDGIASYEKPIYNPQIKDSYVLAHPESKNIMCLSTNCLYFQAYKTLALMAKACGDKCSVNGYEHKAKALKTNIRRNLCDPQANKLYYLMDEYGTLHKYQEGLGHAFAILFGVVNKKEARNLIKKVYIGKYGLPSIYPALKRFKEHPGRHNQILWPFVGAFWADACHSVGINEPFLKELFCQADMAININNHCFYEVYNENTGKQNGGWQIDHQWESVYDQTWSATGYIRMILQDVLGMRCTLKDITFHPDKALMKEIGFKSLNGLKFRG</sequence>
<protein>
    <submittedName>
        <fullName evidence="2">DUF5116 domain-containing protein</fullName>
    </submittedName>
</protein>
<name>A0AAW6F668_PARDI</name>
<comment type="caution">
    <text evidence="2">The sequence shown here is derived from an EMBL/GenBank/DDBJ whole genome shotgun (WGS) entry which is preliminary data.</text>
</comment>
<feature type="domain" description="Mannosylglycerate hydrolase MGH1-like glycoside hydrolase" evidence="1">
    <location>
        <begin position="48"/>
        <end position="244"/>
    </location>
</feature>
<evidence type="ECO:0000259" key="1">
    <source>
        <dbReference type="Pfam" id="PF22422"/>
    </source>
</evidence>
<dbReference type="Gene3D" id="1.50.10.10">
    <property type="match status" value="1"/>
</dbReference>
<organism evidence="2 3">
    <name type="scientific">Parabacteroides distasonis</name>
    <dbReference type="NCBI Taxonomy" id="823"/>
    <lineage>
        <taxon>Bacteria</taxon>
        <taxon>Pseudomonadati</taxon>
        <taxon>Bacteroidota</taxon>
        <taxon>Bacteroidia</taxon>
        <taxon>Bacteroidales</taxon>
        <taxon>Tannerellaceae</taxon>
        <taxon>Parabacteroides</taxon>
    </lineage>
</organism>
<gene>
    <name evidence="2" type="ORF">PN612_08395</name>
</gene>
<dbReference type="AlphaFoldDB" id="A0AAW6F668"/>
<accession>A0AAW6F668</accession>
<dbReference type="InterPro" id="IPR012341">
    <property type="entry name" value="6hp_glycosidase-like_sf"/>
</dbReference>
<reference evidence="2" key="1">
    <citation type="submission" date="2023-01" db="EMBL/GenBank/DDBJ databases">
        <title>Human gut microbiome strain richness.</title>
        <authorList>
            <person name="Chen-Liaw A."/>
        </authorList>
    </citation>
    <scope>NUCLEOTIDE SEQUENCE</scope>
    <source>
        <strain evidence="2">D35st1_E5_D35t1_190705</strain>
    </source>
</reference>
<feature type="non-terminal residue" evidence="2">
    <location>
        <position position="291"/>
    </location>
</feature>
<evidence type="ECO:0000313" key="2">
    <source>
        <dbReference type="EMBL" id="MDB9138533.1"/>
    </source>
</evidence>
<dbReference type="Pfam" id="PF22422">
    <property type="entry name" value="MGH1-like_GH"/>
    <property type="match status" value="1"/>
</dbReference>
<dbReference type="RefSeq" id="WP_417118194.1">
    <property type="nucleotide sequence ID" value="NZ_JAQMPX010000058.1"/>
</dbReference>
<evidence type="ECO:0000313" key="3">
    <source>
        <dbReference type="Proteomes" id="UP001211522"/>
    </source>
</evidence>
<dbReference type="GO" id="GO:0005975">
    <property type="term" value="P:carbohydrate metabolic process"/>
    <property type="evidence" value="ECO:0007669"/>
    <property type="project" value="InterPro"/>
</dbReference>
<dbReference type="Proteomes" id="UP001211522">
    <property type="component" value="Unassembled WGS sequence"/>
</dbReference>